<dbReference type="EMBL" id="GBXM01026026">
    <property type="protein sequence ID" value="JAH82551.1"/>
    <property type="molecule type" value="Transcribed_RNA"/>
</dbReference>
<proteinExistence type="predicted"/>
<organism evidence="1">
    <name type="scientific">Anguilla anguilla</name>
    <name type="common">European freshwater eel</name>
    <name type="synonym">Muraena anguilla</name>
    <dbReference type="NCBI Taxonomy" id="7936"/>
    <lineage>
        <taxon>Eukaryota</taxon>
        <taxon>Metazoa</taxon>
        <taxon>Chordata</taxon>
        <taxon>Craniata</taxon>
        <taxon>Vertebrata</taxon>
        <taxon>Euteleostomi</taxon>
        <taxon>Actinopterygii</taxon>
        <taxon>Neopterygii</taxon>
        <taxon>Teleostei</taxon>
        <taxon>Anguilliformes</taxon>
        <taxon>Anguillidae</taxon>
        <taxon>Anguilla</taxon>
    </lineage>
</organism>
<protein>
    <submittedName>
        <fullName evidence="1">Uncharacterized protein</fullName>
    </submittedName>
</protein>
<dbReference type="AlphaFoldDB" id="A0A0E9PZL0"/>
<dbReference type="EMBL" id="GBXM01098496">
    <property type="protein sequence ID" value="JAH10081.1"/>
    <property type="molecule type" value="Transcribed_RNA"/>
</dbReference>
<reference evidence="1" key="1">
    <citation type="submission" date="2014-11" db="EMBL/GenBank/DDBJ databases">
        <authorList>
            <person name="Amaro Gonzalez C."/>
        </authorList>
    </citation>
    <scope>NUCLEOTIDE SEQUENCE</scope>
</reference>
<evidence type="ECO:0000313" key="1">
    <source>
        <dbReference type="EMBL" id="JAH10081.1"/>
    </source>
</evidence>
<accession>A0A0E9PZL0</accession>
<reference evidence="1" key="2">
    <citation type="journal article" date="2015" name="Fish Shellfish Immunol.">
        <title>Early steps in the European eel (Anguilla anguilla)-Vibrio vulnificus interaction in the gills: Role of the RtxA13 toxin.</title>
        <authorList>
            <person name="Callol A."/>
            <person name="Pajuelo D."/>
            <person name="Ebbesson L."/>
            <person name="Teles M."/>
            <person name="MacKenzie S."/>
            <person name="Amaro C."/>
        </authorList>
    </citation>
    <scope>NUCLEOTIDE SEQUENCE</scope>
</reference>
<name>A0A0E9PZL0_ANGAN</name>
<sequence length="23" mass="2551">MTTAHAKLKLGNLIPVLLQGLRY</sequence>